<sequence>MVKQVVNIASNQMDSMDLMEYMDFFIKNVIPKILLLPGVVKADITKLTQMAITPDARQMESNNVSLQAQVYYENEEAYQYIISNVIDQELTNILLDGEKFITLHTGYQYSFQKY</sequence>
<reference evidence="1 2" key="1">
    <citation type="submission" date="2019-12" db="EMBL/GenBank/DDBJ databases">
        <title>Whole-genome analyses of novel actinobacteria.</title>
        <authorList>
            <person name="Sahin N."/>
            <person name="Saygin H."/>
        </authorList>
    </citation>
    <scope>NUCLEOTIDE SEQUENCE [LARGE SCALE GENOMIC DNA]</scope>
    <source>
        <strain evidence="1 2">KC615</strain>
    </source>
</reference>
<evidence type="ECO:0000313" key="1">
    <source>
        <dbReference type="EMBL" id="MXQ55639.1"/>
    </source>
</evidence>
<gene>
    <name evidence="1" type="ORF">GSM42_18300</name>
</gene>
<keyword evidence="2" id="KW-1185">Reference proteome</keyword>
<dbReference type="RefSeq" id="WP_160802982.1">
    <property type="nucleotide sequence ID" value="NZ_WUUL01000016.1"/>
</dbReference>
<dbReference type="Proteomes" id="UP000430692">
    <property type="component" value="Unassembled WGS sequence"/>
</dbReference>
<organism evidence="1 2">
    <name type="scientific">Shimazuella alba</name>
    <dbReference type="NCBI Taxonomy" id="2690964"/>
    <lineage>
        <taxon>Bacteria</taxon>
        <taxon>Bacillati</taxon>
        <taxon>Bacillota</taxon>
        <taxon>Bacilli</taxon>
        <taxon>Bacillales</taxon>
        <taxon>Thermoactinomycetaceae</taxon>
        <taxon>Shimazuella</taxon>
    </lineage>
</organism>
<comment type="caution">
    <text evidence="1">The sequence shown here is derived from an EMBL/GenBank/DDBJ whole genome shotgun (WGS) entry which is preliminary data.</text>
</comment>
<protein>
    <submittedName>
        <fullName evidence="1">Uncharacterized protein</fullName>
    </submittedName>
</protein>
<dbReference type="EMBL" id="WUUL01000016">
    <property type="protein sequence ID" value="MXQ55639.1"/>
    <property type="molecule type" value="Genomic_DNA"/>
</dbReference>
<proteinExistence type="predicted"/>
<accession>A0A6I4VUX3</accession>
<dbReference type="AlphaFoldDB" id="A0A6I4VUX3"/>
<evidence type="ECO:0000313" key="2">
    <source>
        <dbReference type="Proteomes" id="UP000430692"/>
    </source>
</evidence>
<name>A0A6I4VUX3_9BACL</name>